<protein>
    <recommendedName>
        <fullName evidence="1">Type 9 secretion system plug protein N-terminal domain-containing protein</fullName>
    </recommendedName>
</protein>
<dbReference type="Pfam" id="PF17116">
    <property type="entry name" value="T9SS_plug_1st"/>
    <property type="match status" value="1"/>
</dbReference>
<dbReference type="AlphaFoldDB" id="A0A239C855"/>
<evidence type="ECO:0000313" key="3">
    <source>
        <dbReference type="Proteomes" id="UP000198432"/>
    </source>
</evidence>
<gene>
    <name evidence="2" type="ORF">SAMN06296052_102366</name>
</gene>
<evidence type="ECO:0000259" key="1">
    <source>
        <dbReference type="Pfam" id="PF17116"/>
    </source>
</evidence>
<accession>A0A239C855</accession>
<evidence type="ECO:0000313" key="2">
    <source>
        <dbReference type="EMBL" id="SNS15624.1"/>
    </source>
</evidence>
<dbReference type="InterPro" id="IPR031345">
    <property type="entry name" value="T9SS_Plug_N"/>
</dbReference>
<feature type="domain" description="Type 9 secretion system plug protein N-terminal" evidence="1">
    <location>
        <begin position="64"/>
        <end position="185"/>
    </location>
</feature>
<reference evidence="3" key="1">
    <citation type="submission" date="2017-06" db="EMBL/GenBank/DDBJ databases">
        <authorList>
            <person name="Varghese N."/>
            <person name="Submissions S."/>
        </authorList>
    </citation>
    <scope>NUCLEOTIDE SEQUENCE [LARGE SCALE GENOMIC DNA]</scope>
    <source>
        <strain evidence="3">NKM1</strain>
    </source>
</reference>
<keyword evidence="3" id="KW-1185">Reference proteome</keyword>
<sequence>MAASVALFPIKMFRKSTYTYLLAALLSSGVVSCVPIEQQGQSSTGTAPTSLIYDDYIYDESIASVQTYLSTGLQEEVLNPAVAPLSQARPIVLEFDRLNAGPQRLIVRMQHCNADWTPSSLTNAQFLADFNEFFITDAVISVNTRIPYVHYTFKVPRVKLSGNYLLVVQEEGGVPLLSRRLMFYEEAVVVAPKLGAPLGPGGREARQPIEFNVLYGDYPLVNPSQEVKAVIRQNYRWDNAKVILRPTYVQDAQRRLEYVFFEPSELFLGLSEFRAFDTRSLNFKGIGIESINLQASPIEVNLEPDKSRLRSVYSQDPDINGMRIFGNKQYGNGDFNGDYTWVDFELYAPEEAPGEVYVMGALTGWRALDEAKLLYDIERNVYSGKMLLKQGYYNYYYAVKPKGAAFLDPSYFEGSHFETDNIYDILVYYRPPGTRADLLIGYEQFYFNRR</sequence>
<dbReference type="Proteomes" id="UP000198432">
    <property type="component" value="Unassembled WGS sequence"/>
</dbReference>
<name>A0A239C855_9BACT</name>
<proteinExistence type="predicted"/>
<organism evidence="2 3">
    <name type="scientific">Pontibacter ummariensis</name>
    <dbReference type="NCBI Taxonomy" id="1610492"/>
    <lineage>
        <taxon>Bacteria</taxon>
        <taxon>Pseudomonadati</taxon>
        <taxon>Bacteroidota</taxon>
        <taxon>Cytophagia</taxon>
        <taxon>Cytophagales</taxon>
        <taxon>Hymenobacteraceae</taxon>
        <taxon>Pontibacter</taxon>
    </lineage>
</organism>
<dbReference type="EMBL" id="FZOQ01000002">
    <property type="protein sequence ID" value="SNS15624.1"/>
    <property type="molecule type" value="Genomic_DNA"/>
</dbReference>